<accession>A0A4Z2GM27</accession>
<evidence type="ECO:0000313" key="3">
    <source>
        <dbReference type="Proteomes" id="UP000314294"/>
    </source>
</evidence>
<proteinExistence type="predicted"/>
<evidence type="ECO:0000313" key="2">
    <source>
        <dbReference type="EMBL" id="TNN54379.1"/>
    </source>
</evidence>
<feature type="region of interest" description="Disordered" evidence="1">
    <location>
        <begin position="37"/>
        <end position="70"/>
    </location>
</feature>
<name>A0A4Z2GM27_9TELE</name>
<comment type="caution">
    <text evidence="2">The sequence shown here is derived from an EMBL/GenBank/DDBJ whole genome shotgun (WGS) entry which is preliminary data.</text>
</comment>
<sequence>MHVWVVQRSARAALWHSARAHYPRGSSFLESLAETETLRTELRPESVTTGNGQRPRRSRDAVSPSEEDEVLESDRLLEVLWKGSGSESPTRRTELLSRCQTGRGALAVLQSANRNRQLAASLLFRNEAVRCQLDWSRPDKDDE</sequence>
<dbReference type="EMBL" id="SRLO01000486">
    <property type="protein sequence ID" value="TNN54379.1"/>
    <property type="molecule type" value="Genomic_DNA"/>
</dbReference>
<protein>
    <submittedName>
        <fullName evidence="2">Uncharacterized protein</fullName>
    </submittedName>
</protein>
<reference evidence="2 3" key="1">
    <citation type="submission" date="2019-03" db="EMBL/GenBank/DDBJ databases">
        <title>First draft genome of Liparis tanakae, snailfish: a comprehensive survey of snailfish specific genes.</title>
        <authorList>
            <person name="Kim W."/>
            <person name="Song I."/>
            <person name="Jeong J.-H."/>
            <person name="Kim D."/>
            <person name="Kim S."/>
            <person name="Ryu S."/>
            <person name="Song J.Y."/>
            <person name="Lee S.K."/>
        </authorList>
    </citation>
    <scope>NUCLEOTIDE SEQUENCE [LARGE SCALE GENOMIC DNA]</scope>
    <source>
        <tissue evidence="2">Muscle</tissue>
    </source>
</reference>
<evidence type="ECO:0000256" key="1">
    <source>
        <dbReference type="SAM" id="MobiDB-lite"/>
    </source>
</evidence>
<gene>
    <name evidence="2" type="ORF">EYF80_035397</name>
</gene>
<organism evidence="2 3">
    <name type="scientific">Liparis tanakae</name>
    <name type="common">Tanaka's snailfish</name>
    <dbReference type="NCBI Taxonomy" id="230148"/>
    <lineage>
        <taxon>Eukaryota</taxon>
        <taxon>Metazoa</taxon>
        <taxon>Chordata</taxon>
        <taxon>Craniata</taxon>
        <taxon>Vertebrata</taxon>
        <taxon>Euteleostomi</taxon>
        <taxon>Actinopterygii</taxon>
        <taxon>Neopterygii</taxon>
        <taxon>Teleostei</taxon>
        <taxon>Neoteleostei</taxon>
        <taxon>Acanthomorphata</taxon>
        <taxon>Eupercaria</taxon>
        <taxon>Perciformes</taxon>
        <taxon>Cottioidei</taxon>
        <taxon>Cottales</taxon>
        <taxon>Liparidae</taxon>
        <taxon>Liparis</taxon>
    </lineage>
</organism>
<dbReference type="AlphaFoldDB" id="A0A4Z2GM27"/>
<dbReference type="Proteomes" id="UP000314294">
    <property type="component" value="Unassembled WGS sequence"/>
</dbReference>
<keyword evidence="3" id="KW-1185">Reference proteome</keyword>